<evidence type="ECO:0000313" key="8">
    <source>
        <dbReference type="EMBL" id="CAK4031084.1"/>
    </source>
</evidence>
<dbReference type="PANTHER" id="PTHR43035:SF1">
    <property type="entry name" value="FATTY ACID REPRESSION MUTANT PROTEIN 2-RELATED"/>
    <property type="match status" value="1"/>
</dbReference>
<dbReference type="GO" id="GO:0005737">
    <property type="term" value="C:cytoplasm"/>
    <property type="evidence" value="ECO:0007669"/>
    <property type="project" value="UniProtKB-SubCell"/>
</dbReference>
<dbReference type="FunFam" id="3.40.109.10:FF:000001">
    <property type="entry name" value="Nitroreductase family"/>
    <property type="match status" value="1"/>
</dbReference>
<dbReference type="SUPFAM" id="SSF55469">
    <property type="entry name" value="FMN-dependent nitroreductase-like"/>
    <property type="match status" value="1"/>
</dbReference>
<keyword evidence="4" id="KW-0963">Cytoplasm</keyword>
<dbReference type="Pfam" id="PF00881">
    <property type="entry name" value="Nitroreductase"/>
    <property type="match status" value="1"/>
</dbReference>
<keyword evidence="5" id="KW-0560">Oxidoreductase</keyword>
<evidence type="ECO:0000259" key="7">
    <source>
        <dbReference type="Pfam" id="PF00881"/>
    </source>
</evidence>
<dbReference type="EMBL" id="CAVMBE010000043">
    <property type="protein sequence ID" value="CAK4031084.1"/>
    <property type="molecule type" value="Genomic_DNA"/>
</dbReference>
<dbReference type="GO" id="GO:0034599">
    <property type="term" value="P:cellular response to oxidative stress"/>
    <property type="evidence" value="ECO:0007669"/>
    <property type="project" value="InterPro"/>
</dbReference>
<comment type="subcellular location">
    <subcellularLocation>
        <location evidence="2">Cytoplasm</location>
    </subcellularLocation>
    <subcellularLocation>
        <location evidence="1">Nucleus</location>
    </subcellularLocation>
</comment>
<dbReference type="GO" id="GO:0005634">
    <property type="term" value="C:nucleus"/>
    <property type="evidence" value="ECO:0007669"/>
    <property type="project" value="UniProtKB-SubCell"/>
</dbReference>
<sequence>MASKLSFLDAVAHRRTIYGLNKSSTVPDARIKEIVTQTIKDVPSSFNSQSARIVVLVKEDHDKFWQFVTDILKAHVPEAKWEHTKQRMDMFAAAYGTILFYEDPEPIKALQSKFPQYADKFPQWSEHTSAMHQYVLWTALEAEGLGCNLQHYNPLADQKVSEHFGVPLEWSQKAQLVFGEPADAKRENLQERTFQPVEERVKFFGL</sequence>
<comment type="similarity">
    <text evidence="3">Belongs to the nitroreductase family.</text>
</comment>
<dbReference type="InterPro" id="IPR033877">
    <property type="entry name" value="Frm2/Hbn1"/>
</dbReference>
<organism evidence="8 9">
    <name type="scientific">Lecanosticta acicola</name>
    <dbReference type="NCBI Taxonomy" id="111012"/>
    <lineage>
        <taxon>Eukaryota</taxon>
        <taxon>Fungi</taxon>
        <taxon>Dikarya</taxon>
        <taxon>Ascomycota</taxon>
        <taxon>Pezizomycotina</taxon>
        <taxon>Dothideomycetes</taxon>
        <taxon>Dothideomycetidae</taxon>
        <taxon>Mycosphaerellales</taxon>
        <taxon>Mycosphaerellaceae</taxon>
        <taxon>Lecanosticta</taxon>
    </lineage>
</organism>
<evidence type="ECO:0000256" key="5">
    <source>
        <dbReference type="ARBA" id="ARBA00023002"/>
    </source>
</evidence>
<feature type="domain" description="Nitroreductase" evidence="7">
    <location>
        <begin position="12"/>
        <end position="179"/>
    </location>
</feature>
<evidence type="ECO:0000256" key="2">
    <source>
        <dbReference type="ARBA" id="ARBA00004496"/>
    </source>
</evidence>
<dbReference type="CDD" id="cd02140">
    <property type="entry name" value="Frm2-like"/>
    <property type="match status" value="1"/>
</dbReference>
<dbReference type="Gene3D" id="3.40.109.10">
    <property type="entry name" value="NADH Oxidase"/>
    <property type="match status" value="1"/>
</dbReference>
<reference evidence="8" key="1">
    <citation type="submission" date="2023-11" db="EMBL/GenBank/DDBJ databases">
        <authorList>
            <person name="Alioto T."/>
            <person name="Alioto T."/>
            <person name="Gomez Garrido J."/>
        </authorList>
    </citation>
    <scope>NUCLEOTIDE SEQUENCE</scope>
</reference>
<dbReference type="GO" id="GO:0016491">
    <property type="term" value="F:oxidoreductase activity"/>
    <property type="evidence" value="ECO:0007669"/>
    <property type="project" value="UniProtKB-KW"/>
</dbReference>
<evidence type="ECO:0000256" key="3">
    <source>
        <dbReference type="ARBA" id="ARBA00007118"/>
    </source>
</evidence>
<name>A0AAI8Z270_9PEZI</name>
<dbReference type="InterPro" id="IPR029479">
    <property type="entry name" value="Nitroreductase"/>
</dbReference>
<keyword evidence="9" id="KW-1185">Reference proteome</keyword>
<evidence type="ECO:0000256" key="4">
    <source>
        <dbReference type="ARBA" id="ARBA00022490"/>
    </source>
</evidence>
<dbReference type="PANTHER" id="PTHR43035">
    <property type="entry name" value="FATTY ACID REPRESSION MUTANT PROTEIN 2-RELATED"/>
    <property type="match status" value="1"/>
</dbReference>
<accession>A0AAI8Z270</accession>
<evidence type="ECO:0000256" key="1">
    <source>
        <dbReference type="ARBA" id="ARBA00004123"/>
    </source>
</evidence>
<keyword evidence="6" id="KW-0539">Nucleus</keyword>
<comment type="caution">
    <text evidence="8">The sequence shown here is derived from an EMBL/GenBank/DDBJ whole genome shotgun (WGS) entry which is preliminary data.</text>
</comment>
<evidence type="ECO:0000313" key="9">
    <source>
        <dbReference type="Proteomes" id="UP001296104"/>
    </source>
</evidence>
<protein>
    <submittedName>
        <fullName evidence="8">Nitroreductase HBN1</fullName>
    </submittedName>
</protein>
<dbReference type="Proteomes" id="UP001296104">
    <property type="component" value="Unassembled WGS sequence"/>
</dbReference>
<proteinExistence type="inferred from homology"/>
<dbReference type="AlphaFoldDB" id="A0AAI8Z270"/>
<dbReference type="InterPro" id="IPR000415">
    <property type="entry name" value="Nitroreductase-like"/>
</dbReference>
<gene>
    <name evidence="8" type="ORF">LECACI_7A006242</name>
</gene>
<evidence type="ECO:0000256" key="6">
    <source>
        <dbReference type="ARBA" id="ARBA00023242"/>
    </source>
</evidence>